<reference evidence="1" key="1">
    <citation type="submission" date="2023-07" db="EMBL/GenBank/DDBJ databases">
        <title>draft genome sequence of fig (Ficus carica).</title>
        <authorList>
            <person name="Takahashi T."/>
            <person name="Nishimura K."/>
        </authorList>
    </citation>
    <scope>NUCLEOTIDE SEQUENCE</scope>
</reference>
<sequence>MTTKKLIVPGYWLCKAAPTSGSASASAAITSVPVRDEWCKDYTFCLKFRI</sequence>
<keyword evidence="2" id="KW-1185">Reference proteome</keyword>
<proteinExistence type="predicted"/>
<evidence type="ECO:0000313" key="1">
    <source>
        <dbReference type="EMBL" id="GMN32662.1"/>
    </source>
</evidence>
<dbReference type="EMBL" id="BTGU01000003">
    <property type="protein sequence ID" value="GMN32662.1"/>
    <property type="molecule type" value="Genomic_DNA"/>
</dbReference>
<dbReference type="Gramene" id="FCD_00006691-RA">
    <property type="protein sequence ID" value="FCD_00006691-RA:cds"/>
    <property type="gene ID" value="FCD_00006691"/>
</dbReference>
<organism evidence="1 2">
    <name type="scientific">Ficus carica</name>
    <name type="common">Common fig</name>
    <dbReference type="NCBI Taxonomy" id="3494"/>
    <lineage>
        <taxon>Eukaryota</taxon>
        <taxon>Viridiplantae</taxon>
        <taxon>Streptophyta</taxon>
        <taxon>Embryophyta</taxon>
        <taxon>Tracheophyta</taxon>
        <taxon>Spermatophyta</taxon>
        <taxon>Magnoliopsida</taxon>
        <taxon>eudicotyledons</taxon>
        <taxon>Gunneridae</taxon>
        <taxon>Pentapetalae</taxon>
        <taxon>rosids</taxon>
        <taxon>fabids</taxon>
        <taxon>Rosales</taxon>
        <taxon>Moraceae</taxon>
        <taxon>Ficeae</taxon>
        <taxon>Ficus</taxon>
    </lineage>
</organism>
<gene>
    <name evidence="1" type="ORF">TIFTF001_003799</name>
</gene>
<evidence type="ECO:0000313" key="2">
    <source>
        <dbReference type="Proteomes" id="UP001187192"/>
    </source>
</evidence>
<dbReference type="Proteomes" id="UP001187192">
    <property type="component" value="Unassembled WGS sequence"/>
</dbReference>
<accession>A0AA87ZD56</accession>
<comment type="caution">
    <text evidence="1">The sequence shown here is derived from an EMBL/GenBank/DDBJ whole genome shotgun (WGS) entry which is preliminary data.</text>
</comment>
<name>A0AA87ZD56_FICCA</name>
<protein>
    <submittedName>
        <fullName evidence="1">Uncharacterized protein</fullName>
    </submittedName>
</protein>
<dbReference type="AlphaFoldDB" id="A0AA87ZD56"/>